<dbReference type="eggNOG" id="ENOG502ZHES">
    <property type="taxonomic scope" value="Bacteria"/>
</dbReference>
<accession>A0A085YZF6</accession>
<dbReference type="EMBL" id="JPRO01000024">
    <property type="protein sequence ID" value="KFE97569.1"/>
    <property type="molecule type" value="Genomic_DNA"/>
</dbReference>
<evidence type="ECO:0000313" key="3">
    <source>
        <dbReference type="Proteomes" id="UP000028703"/>
    </source>
</evidence>
<dbReference type="InterPro" id="IPR025359">
    <property type="entry name" value="SduA_C"/>
</dbReference>
<protein>
    <recommendedName>
        <fullName evidence="1">Shedu protein SduA C-terminal domain-containing protein</fullName>
    </recommendedName>
</protein>
<reference evidence="2 3" key="1">
    <citation type="submission" date="2014-07" db="EMBL/GenBank/DDBJ databases">
        <title>Genome of Chryseobacterium luteum DSM 18605.</title>
        <authorList>
            <person name="Stropko S.J."/>
            <person name="Pipes S.E."/>
            <person name="Newman J.D."/>
        </authorList>
    </citation>
    <scope>NUCLEOTIDE SEQUENCE [LARGE SCALE GENOMIC DNA]</scope>
    <source>
        <strain evidence="2 3">DSM 18605</strain>
    </source>
</reference>
<dbReference type="Proteomes" id="UP000028703">
    <property type="component" value="Unassembled WGS sequence"/>
</dbReference>
<keyword evidence="3" id="KW-1185">Reference proteome</keyword>
<sequence>MNLREKADYIENHGSFDDLNDFIFELYSKNDIEAIDIIIQLATSNYGGETYKSELQYTALAAILHWGVVGIQKLGIVVMSSPYFSVKKNTVVFLAHISSKSLDQSILIQSRLDCVKFVNVFNDTHKSSDLVLESRKVMIEIITTHKGDILPIEFITALQSYYCAEAQEHIFIALISRWFKFSRSGLSQFYDLINSPDINNEATFHNFIKKNPFLLEPFHAKIWSKPRFGEALVPDFLVQSMDNNYTVIEIEQPGFSIMTRAGELSAQTTHAKRQALDFRSWAIDNRLYADQQFKGIYRPYCLVVIGRESDLNELQARRLRQENESTQGVLRIVGFDWLYNRAKTTLENMLISGFEKNDE</sequence>
<organism evidence="2 3">
    <name type="scientific">Chryseobacterium luteum</name>
    <dbReference type="NCBI Taxonomy" id="421531"/>
    <lineage>
        <taxon>Bacteria</taxon>
        <taxon>Pseudomonadati</taxon>
        <taxon>Bacteroidota</taxon>
        <taxon>Flavobacteriia</taxon>
        <taxon>Flavobacteriales</taxon>
        <taxon>Weeksellaceae</taxon>
        <taxon>Chryseobacterium group</taxon>
        <taxon>Chryseobacterium</taxon>
    </lineage>
</organism>
<comment type="caution">
    <text evidence="2">The sequence shown here is derived from an EMBL/GenBank/DDBJ whole genome shotgun (WGS) entry which is preliminary data.</text>
</comment>
<evidence type="ECO:0000313" key="2">
    <source>
        <dbReference type="EMBL" id="KFE97569.1"/>
    </source>
</evidence>
<gene>
    <name evidence="2" type="ORF">IX38_20015</name>
</gene>
<dbReference type="AlphaFoldDB" id="A0A085YZF6"/>
<proteinExistence type="predicted"/>
<dbReference type="RefSeq" id="WP_034707539.1">
    <property type="nucleotide sequence ID" value="NZ_JPRO01000024.1"/>
</dbReference>
<name>A0A085YZF6_9FLAO</name>
<dbReference type="Pfam" id="PF14082">
    <property type="entry name" value="SduA_C"/>
    <property type="match status" value="1"/>
</dbReference>
<evidence type="ECO:0000259" key="1">
    <source>
        <dbReference type="Pfam" id="PF14082"/>
    </source>
</evidence>
<dbReference type="OrthoDB" id="7822202at2"/>
<feature type="domain" description="Shedu protein SduA C-terminal" evidence="1">
    <location>
        <begin position="200"/>
        <end position="339"/>
    </location>
</feature>